<dbReference type="Pfam" id="PF04480">
    <property type="entry name" value="DUF559"/>
    <property type="match status" value="1"/>
</dbReference>
<name>A0A849AA48_9ACTN</name>
<sequence>MRTANPELAELGPMVLVREHPGLARALRRQTQAGTWTSVLPGVLLAPAAAGDVAMLAHAACRWNPDAVVVGAAAAKLSFWPALAVDKVELSVRLRQHSRFYLGSQRAIDPDDVISRDGLRFTCPALTAVDLCTELGGDAIDQLLRSRTATLAALWEVLRRYPNRRGNADRAKVLVDSRDEPWSAAERLFHRLLRAAGLAGWRANHQVSCFGRRYFLDVAFRGAKLAIEIDGRLHAGPEMFESDRVRQADLVAVGWRVIRFTWAQLQHQPEWVIARIRQALAAE</sequence>
<accession>A0A849AA48</accession>
<organism evidence="2 3">
    <name type="scientific">Nakamurella aerolata</name>
    <dbReference type="NCBI Taxonomy" id="1656892"/>
    <lineage>
        <taxon>Bacteria</taxon>
        <taxon>Bacillati</taxon>
        <taxon>Actinomycetota</taxon>
        <taxon>Actinomycetes</taxon>
        <taxon>Nakamurellales</taxon>
        <taxon>Nakamurellaceae</taxon>
        <taxon>Nakamurella</taxon>
    </lineage>
</organism>
<proteinExistence type="predicted"/>
<dbReference type="InterPro" id="IPR047216">
    <property type="entry name" value="Endonuclease_DUF559_bact"/>
</dbReference>
<dbReference type="AlphaFoldDB" id="A0A849AA48"/>
<keyword evidence="3" id="KW-1185">Reference proteome</keyword>
<dbReference type="EMBL" id="JABEND010000013">
    <property type="protein sequence ID" value="NNG37399.1"/>
    <property type="molecule type" value="Genomic_DNA"/>
</dbReference>
<dbReference type="PANTHER" id="PTHR38590:SF1">
    <property type="entry name" value="BLL0828 PROTEIN"/>
    <property type="match status" value="1"/>
</dbReference>
<evidence type="ECO:0000259" key="1">
    <source>
        <dbReference type="Pfam" id="PF04480"/>
    </source>
</evidence>
<dbReference type="PANTHER" id="PTHR38590">
    <property type="entry name" value="BLL0828 PROTEIN"/>
    <property type="match status" value="1"/>
</dbReference>
<protein>
    <submittedName>
        <fullName evidence="2">DUF559 domain-containing protein</fullName>
    </submittedName>
</protein>
<feature type="domain" description="DUF559" evidence="1">
    <location>
        <begin position="183"/>
        <end position="280"/>
    </location>
</feature>
<evidence type="ECO:0000313" key="2">
    <source>
        <dbReference type="EMBL" id="NNG37399.1"/>
    </source>
</evidence>
<dbReference type="InterPro" id="IPR007569">
    <property type="entry name" value="DUF559"/>
</dbReference>
<dbReference type="SUPFAM" id="SSF52980">
    <property type="entry name" value="Restriction endonuclease-like"/>
    <property type="match status" value="1"/>
</dbReference>
<dbReference type="Proteomes" id="UP000562984">
    <property type="component" value="Unassembled WGS sequence"/>
</dbReference>
<comment type="caution">
    <text evidence="2">The sequence shown here is derived from an EMBL/GenBank/DDBJ whole genome shotgun (WGS) entry which is preliminary data.</text>
</comment>
<gene>
    <name evidence="2" type="ORF">HKD39_17160</name>
</gene>
<dbReference type="RefSeq" id="WP_171201098.1">
    <property type="nucleotide sequence ID" value="NZ_JABEND010000013.1"/>
</dbReference>
<dbReference type="InterPro" id="IPR011335">
    <property type="entry name" value="Restrct_endonuc-II-like"/>
</dbReference>
<reference evidence="2 3" key="1">
    <citation type="submission" date="2020-05" db="EMBL/GenBank/DDBJ databases">
        <title>Nakamurella sp. DB0629 isolated from air conditioner.</title>
        <authorList>
            <person name="Kim D.H."/>
            <person name="Kim D.-U."/>
        </authorList>
    </citation>
    <scope>NUCLEOTIDE SEQUENCE [LARGE SCALE GENOMIC DNA]</scope>
    <source>
        <strain evidence="2 3">DB0629</strain>
    </source>
</reference>
<dbReference type="Gene3D" id="3.40.960.10">
    <property type="entry name" value="VSR Endonuclease"/>
    <property type="match status" value="1"/>
</dbReference>
<evidence type="ECO:0000313" key="3">
    <source>
        <dbReference type="Proteomes" id="UP000562984"/>
    </source>
</evidence>